<name>A0A371GCW7_MUCPR</name>
<dbReference type="OrthoDB" id="903981at2759"/>
<evidence type="ECO:0000313" key="2">
    <source>
        <dbReference type="EMBL" id="RDX88402.1"/>
    </source>
</evidence>
<dbReference type="Proteomes" id="UP000257109">
    <property type="component" value="Unassembled WGS sequence"/>
</dbReference>
<gene>
    <name evidence="2" type="ORF">CR513_30001</name>
</gene>
<sequence>MRHEPPEHDEPMVISIEVAEYKVERVLIDQGSSANILYWSTYLKLGLRPIDMAPSVGKLYGFTDKQVEIRGVMELETTFGERNHARTIQVCYTIVDVEASYNIIMGRPALNKLGAVVSTYLLCMKYSVGKEVGKIWVDHHVARKRYEDSLRIGLRPAQINRPNVNVLDLDMDPRCDDERERPSPTEDLKEVTIDPNSAHKTKMGTAMTQEEENHLTAFL</sequence>
<accession>A0A371GCW7</accession>
<dbReference type="Gene3D" id="2.40.70.10">
    <property type="entry name" value="Acid Proteases"/>
    <property type="match status" value="1"/>
</dbReference>
<dbReference type="PANTHER" id="PTHR33240:SF15">
    <property type="entry name" value="GAG-PRO-LIKE PROTEIN"/>
    <property type="match status" value="1"/>
</dbReference>
<proteinExistence type="predicted"/>
<feature type="compositionally biased region" description="Basic and acidic residues" evidence="1">
    <location>
        <begin position="171"/>
        <end position="192"/>
    </location>
</feature>
<dbReference type="InterPro" id="IPR021109">
    <property type="entry name" value="Peptidase_aspartic_dom_sf"/>
</dbReference>
<keyword evidence="3" id="KW-1185">Reference proteome</keyword>
<protein>
    <submittedName>
        <fullName evidence="2">Uncharacterized protein</fullName>
    </submittedName>
</protein>
<reference evidence="2" key="1">
    <citation type="submission" date="2018-05" db="EMBL/GenBank/DDBJ databases">
        <title>Draft genome of Mucuna pruriens seed.</title>
        <authorList>
            <person name="Nnadi N.E."/>
            <person name="Vos R."/>
            <person name="Hasami M.H."/>
            <person name="Devisetty U.K."/>
            <person name="Aguiy J.C."/>
        </authorList>
    </citation>
    <scope>NUCLEOTIDE SEQUENCE [LARGE SCALE GENOMIC DNA]</scope>
    <source>
        <strain evidence="2">JCA_2017</strain>
    </source>
</reference>
<evidence type="ECO:0000256" key="1">
    <source>
        <dbReference type="SAM" id="MobiDB-lite"/>
    </source>
</evidence>
<dbReference type="PANTHER" id="PTHR33240">
    <property type="entry name" value="OS08G0508500 PROTEIN"/>
    <property type="match status" value="1"/>
</dbReference>
<feature type="region of interest" description="Disordered" evidence="1">
    <location>
        <begin position="170"/>
        <end position="199"/>
    </location>
</feature>
<evidence type="ECO:0000313" key="3">
    <source>
        <dbReference type="Proteomes" id="UP000257109"/>
    </source>
</evidence>
<feature type="non-terminal residue" evidence="2">
    <location>
        <position position="1"/>
    </location>
</feature>
<dbReference type="EMBL" id="QJKJ01005947">
    <property type="protein sequence ID" value="RDX88402.1"/>
    <property type="molecule type" value="Genomic_DNA"/>
</dbReference>
<organism evidence="2 3">
    <name type="scientific">Mucuna pruriens</name>
    <name type="common">Velvet bean</name>
    <name type="synonym">Dolichos pruriens</name>
    <dbReference type="NCBI Taxonomy" id="157652"/>
    <lineage>
        <taxon>Eukaryota</taxon>
        <taxon>Viridiplantae</taxon>
        <taxon>Streptophyta</taxon>
        <taxon>Embryophyta</taxon>
        <taxon>Tracheophyta</taxon>
        <taxon>Spermatophyta</taxon>
        <taxon>Magnoliopsida</taxon>
        <taxon>eudicotyledons</taxon>
        <taxon>Gunneridae</taxon>
        <taxon>Pentapetalae</taxon>
        <taxon>rosids</taxon>
        <taxon>fabids</taxon>
        <taxon>Fabales</taxon>
        <taxon>Fabaceae</taxon>
        <taxon>Papilionoideae</taxon>
        <taxon>50 kb inversion clade</taxon>
        <taxon>NPAAA clade</taxon>
        <taxon>indigoferoid/millettioid clade</taxon>
        <taxon>Phaseoleae</taxon>
        <taxon>Mucuna</taxon>
    </lineage>
</organism>
<dbReference type="AlphaFoldDB" id="A0A371GCW7"/>
<dbReference type="CDD" id="cd00303">
    <property type="entry name" value="retropepsin_like"/>
    <property type="match status" value="1"/>
</dbReference>
<comment type="caution">
    <text evidence="2">The sequence shown here is derived from an EMBL/GenBank/DDBJ whole genome shotgun (WGS) entry which is preliminary data.</text>
</comment>